<keyword evidence="1" id="KW-0732">Signal</keyword>
<keyword evidence="3" id="KW-1185">Reference proteome</keyword>
<dbReference type="Pfam" id="PF14273">
    <property type="entry name" value="DUF4360"/>
    <property type="match status" value="1"/>
</dbReference>
<evidence type="ECO:0008006" key="4">
    <source>
        <dbReference type="Google" id="ProtNLM"/>
    </source>
</evidence>
<dbReference type="Proteomes" id="UP000664132">
    <property type="component" value="Unassembled WGS sequence"/>
</dbReference>
<evidence type="ECO:0000313" key="2">
    <source>
        <dbReference type="EMBL" id="KAG4420935.1"/>
    </source>
</evidence>
<sequence length="210" mass="22349">MLNTFFTLVLAATAIASPLSLADVSTGAVPPPNQVTIKNLVYGGTGCPQGSVGSFISPDRQTFTLIFDRFVASIGPGVPVTENRKNCQLNIELQYPGGFQYSILSTMYRGYVDVEKGVTGRQQNTYYFSGQPNQISSGTDFKGPRAGDYAITDAMPLTSTIWSPCGVTTALNINSQVRLTTTVPAASGVITDDSIDGKIAFQVGVQWQAC</sequence>
<proteinExistence type="predicted"/>
<dbReference type="EMBL" id="JAFJYH010000074">
    <property type="protein sequence ID" value="KAG4420935.1"/>
    <property type="molecule type" value="Genomic_DNA"/>
</dbReference>
<feature type="chain" id="PRO_5034742368" description="Secreted protein" evidence="1">
    <location>
        <begin position="23"/>
        <end position="210"/>
    </location>
</feature>
<gene>
    <name evidence="2" type="ORF">IFR04_005912</name>
</gene>
<reference evidence="2" key="1">
    <citation type="submission" date="2021-02" db="EMBL/GenBank/DDBJ databases">
        <title>Genome sequence Cadophora malorum strain M34.</title>
        <authorList>
            <person name="Stefanovic E."/>
            <person name="Vu D."/>
            <person name="Scully C."/>
            <person name="Dijksterhuis J."/>
            <person name="Roader J."/>
            <person name="Houbraken J."/>
        </authorList>
    </citation>
    <scope>NUCLEOTIDE SEQUENCE</scope>
    <source>
        <strain evidence="2">M34</strain>
    </source>
</reference>
<feature type="signal peptide" evidence="1">
    <location>
        <begin position="1"/>
        <end position="22"/>
    </location>
</feature>
<accession>A0A8H7TKM9</accession>
<organism evidence="2 3">
    <name type="scientific">Cadophora malorum</name>
    <dbReference type="NCBI Taxonomy" id="108018"/>
    <lineage>
        <taxon>Eukaryota</taxon>
        <taxon>Fungi</taxon>
        <taxon>Dikarya</taxon>
        <taxon>Ascomycota</taxon>
        <taxon>Pezizomycotina</taxon>
        <taxon>Leotiomycetes</taxon>
        <taxon>Helotiales</taxon>
        <taxon>Ploettnerulaceae</taxon>
        <taxon>Cadophora</taxon>
    </lineage>
</organism>
<comment type="caution">
    <text evidence="2">The sequence shown here is derived from an EMBL/GenBank/DDBJ whole genome shotgun (WGS) entry which is preliminary data.</text>
</comment>
<evidence type="ECO:0000313" key="3">
    <source>
        <dbReference type="Proteomes" id="UP000664132"/>
    </source>
</evidence>
<name>A0A8H7TKM9_9HELO</name>
<dbReference type="PANTHER" id="PTHR38847:SF1">
    <property type="entry name" value="PSEUDOURIDINE SYNTHASE RSUA_RLUA-LIKE DOMAIN-CONTAINING PROTEIN"/>
    <property type="match status" value="1"/>
</dbReference>
<protein>
    <recommendedName>
        <fullName evidence="4">Secreted protein</fullName>
    </recommendedName>
</protein>
<dbReference type="PANTHER" id="PTHR38847">
    <property type="match status" value="1"/>
</dbReference>
<dbReference type="OrthoDB" id="152248at2759"/>
<dbReference type="AlphaFoldDB" id="A0A8H7TKM9"/>
<evidence type="ECO:0000256" key="1">
    <source>
        <dbReference type="SAM" id="SignalP"/>
    </source>
</evidence>
<dbReference type="InterPro" id="IPR025649">
    <property type="entry name" value="DUF4360"/>
</dbReference>